<sequence>MADDNVRVDVDQAAVDEVVRSVDMRDLLLDVADPIVGRAQLGAPKASGEGAASIRSEPVLDGPDWTVRISWDRAHFYMYFHDRGTERLPARPFLEPALDGAL</sequence>
<name>A0ABS1YCF2_9ACTN</name>
<reference evidence="1 2" key="1">
    <citation type="submission" date="2021-01" db="EMBL/GenBank/DDBJ databases">
        <title>Draft genome sequence of Micromonospora sp. strain STR1s_6.</title>
        <authorList>
            <person name="Karlyshev A."/>
            <person name="Jawad R."/>
        </authorList>
    </citation>
    <scope>NUCLEOTIDE SEQUENCE [LARGE SCALE GENOMIC DNA]</scope>
    <source>
        <strain evidence="1 2">STR1S-6</strain>
    </source>
</reference>
<evidence type="ECO:0000313" key="2">
    <source>
        <dbReference type="Proteomes" id="UP000622245"/>
    </source>
</evidence>
<protein>
    <submittedName>
        <fullName evidence="1">Uncharacterized protein</fullName>
    </submittedName>
</protein>
<keyword evidence="2" id="KW-1185">Reference proteome</keyword>
<organism evidence="1 2">
    <name type="scientific">Micromonospora tarensis</name>
    <dbReference type="NCBI Taxonomy" id="2806100"/>
    <lineage>
        <taxon>Bacteria</taxon>
        <taxon>Bacillati</taxon>
        <taxon>Actinomycetota</taxon>
        <taxon>Actinomycetes</taxon>
        <taxon>Micromonosporales</taxon>
        <taxon>Micromonosporaceae</taxon>
        <taxon>Micromonospora</taxon>
    </lineage>
</organism>
<dbReference type="RefSeq" id="WP_203147502.1">
    <property type="nucleotide sequence ID" value="NZ_JAEVHL010000017.1"/>
</dbReference>
<gene>
    <name evidence="1" type="ORF">JM949_06315</name>
</gene>
<dbReference type="EMBL" id="JAEVHL010000017">
    <property type="protein sequence ID" value="MBM0275096.1"/>
    <property type="molecule type" value="Genomic_DNA"/>
</dbReference>
<proteinExistence type="predicted"/>
<evidence type="ECO:0000313" key="1">
    <source>
        <dbReference type="EMBL" id="MBM0275096.1"/>
    </source>
</evidence>
<accession>A0ABS1YCF2</accession>
<comment type="caution">
    <text evidence="1">The sequence shown here is derived from an EMBL/GenBank/DDBJ whole genome shotgun (WGS) entry which is preliminary data.</text>
</comment>
<dbReference type="Proteomes" id="UP000622245">
    <property type="component" value="Unassembled WGS sequence"/>
</dbReference>